<dbReference type="PROSITE" id="PS51257">
    <property type="entry name" value="PROKAR_LIPOPROTEIN"/>
    <property type="match status" value="1"/>
</dbReference>
<dbReference type="PANTHER" id="PTHR30535">
    <property type="entry name" value="VITAMIN B12-BINDING PROTEIN"/>
    <property type="match status" value="1"/>
</dbReference>
<organism evidence="2 3">
    <name type="scientific">Parabacteroides distasonis</name>
    <dbReference type="NCBI Taxonomy" id="823"/>
    <lineage>
        <taxon>Bacteria</taxon>
        <taxon>Pseudomonadati</taxon>
        <taxon>Bacteroidota</taxon>
        <taxon>Bacteroidia</taxon>
        <taxon>Bacteroidales</taxon>
        <taxon>Tannerellaceae</taxon>
        <taxon>Parabacteroides</taxon>
    </lineage>
</organism>
<dbReference type="Proteomes" id="UP000095591">
    <property type="component" value="Unassembled WGS sequence"/>
</dbReference>
<dbReference type="AlphaFoldDB" id="A0A173T320"/>
<feature type="domain" description="Fe/B12 periplasmic-binding" evidence="1">
    <location>
        <begin position="91"/>
        <end position="359"/>
    </location>
</feature>
<accession>A0A173T320</accession>
<dbReference type="PANTHER" id="PTHR30535:SF34">
    <property type="entry name" value="MOLYBDATE-BINDING PROTEIN MOLA"/>
    <property type="match status" value="1"/>
</dbReference>
<dbReference type="Pfam" id="PF01497">
    <property type="entry name" value="Peripla_BP_2"/>
    <property type="match status" value="1"/>
</dbReference>
<proteinExistence type="predicted"/>
<evidence type="ECO:0000313" key="2">
    <source>
        <dbReference type="EMBL" id="CUM96870.1"/>
    </source>
</evidence>
<dbReference type="PROSITE" id="PS50983">
    <property type="entry name" value="FE_B12_PBP"/>
    <property type="match status" value="1"/>
</dbReference>
<dbReference type="InterPro" id="IPR002491">
    <property type="entry name" value="ABC_transptr_periplasmic_BD"/>
</dbReference>
<dbReference type="RefSeq" id="WP_057319088.1">
    <property type="nucleotide sequence ID" value="NZ_CYXP01000002.1"/>
</dbReference>
<dbReference type="InterPro" id="IPR050902">
    <property type="entry name" value="ABC_Transporter_SBP"/>
</dbReference>
<evidence type="ECO:0000313" key="3">
    <source>
        <dbReference type="Proteomes" id="UP000095591"/>
    </source>
</evidence>
<dbReference type="EMBL" id="CYXP01000002">
    <property type="protein sequence ID" value="CUM96870.1"/>
    <property type="molecule type" value="Genomic_DNA"/>
</dbReference>
<reference evidence="2 3" key="1">
    <citation type="submission" date="2015-09" db="EMBL/GenBank/DDBJ databases">
        <authorList>
            <consortium name="Pathogen Informatics"/>
        </authorList>
    </citation>
    <scope>NUCLEOTIDE SEQUENCE [LARGE SCALE GENOMIC DNA]</scope>
    <source>
        <strain evidence="2 3">2789STDY5608872</strain>
    </source>
</reference>
<dbReference type="GO" id="GO:0071281">
    <property type="term" value="P:cellular response to iron ion"/>
    <property type="evidence" value="ECO:0007669"/>
    <property type="project" value="TreeGrafter"/>
</dbReference>
<dbReference type="Gene3D" id="3.40.50.1980">
    <property type="entry name" value="Nitrogenase molybdenum iron protein domain"/>
    <property type="match status" value="2"/>
</dbReference>
<sequence>MRLLILLGFAFWMVACTPSGKQTSSKEALSSDSIQYAQGFTVQRFDTYTMVEVRDPWDSTRLLQRYLLVDRTKSVPGGLPKGTIVKVPVKDIVVYTSVHAAIIDQLHEINKVIGVCEPRYMDTPAIQEGIQAGRIADLGEATSPNIEKMIEIGVELVIASPFQNSSYGPVEKIGIPIIEGADYMEAFPLGRTEWIRFYGLLFGKEEMADSIFKETEQAYLSLKDLTANIDNRPTVLSEKKFGSSWYVPSGDSYMAHLIEDAGADYMFKDLPGAGSTPLAFETVFDKAIHADIWLVKYNQSSEMTYNDLRSEYTPYENFDAFKKKRIYTCNTGAVPYYEEFPIHPEYLLKDLIWIFHPELVFGYSPRYFREMP</sequence>
<dbReference type="SUPFAM" id="SSF53807">
    <property type="entry name" value="Helical backbone' metal receptor"/>
    <property type="match status" value="1"/>
</dbReference>
<evidence type="ECO:0000259" key="1">
    <source>
        <dbReference type="PROSITE" id="PS50983"/>
    </source>
</evidence>
<gene>
    <name evidence="2" type="ORF">ERS852429_01352</name>
</gene>
<protein>
    <submittedName>
        <fullName evidence="2">ABC-type enterochelin transport system, periplasmic component</fullName>
    </submittedName>
</protein>
<name>A0A173T320_PARDI</name>